<organism evidence="10 11">
    <name type="scientific">Chondrus crispus</name>
    <name type="common">Carrageen Irish moss</name>
    <name type="synonym">Polymorpha crispa</name>
    <dbReference type="NCBI Taxonomy" id="2769"/>
    <lineage>
        <taxon>Eukaryota</taxon>
        <taxon>Rhodophyta</taxon>
        <taxon>Florideophyceae</taxon>
        <taxon>Rhodymeniophycidae</taxon>
        <taxon>Gigartinales</taxon>
        <taxon>Gigartinaceae</taxon>
        <taxon>Chondrus</taxon>
    </lineage>
</organism>
<dbReference type="SUPFAM" id="SSF69500">
    <property type="entry name" value="DTD-like"/>
    <property type="match status" value="1"/>
</dbReference>
<evidence type="ECO:0000256" key="7">
    <source>
        <dbReference type="ARBA" id="ARBA00047676"/>
    </source>
</evidence>
<dbReference type="Pfam" id="PF02580">
    <property type="entry name" value="Tyr_Deacylase"/>
    <property type="match status" value="1"/>
</dbReference>
<keyword evidence="9" id="KW-0820">tRNA-binding</keyword>
<protein>
    <recommendedName>
        <fullName evidence="4 9">D-aminoacyl-tRNA deacylase</fullName>
        <ecNumber evidence="4 9">3.1.1.96</ecNumber>
    </recommendedName>
</protein>
<dbReference type="STRING" id="2769.R7QR91"/>
<dbReference type="InterPro" id="IPR023509">
    <property type="entry name" value="DTD-like_sf"/>
</dbReference>
<evidence type="ECO:0000256" key="3">
    <source>
        <dbReference type="ARBA" id="ARBA00011738"/>
    </source>
</evidence>
<name>R7QR91_CHOCR</name>
<dbReference type="GO" id="GO:0005737">
    <property type="term" value="C:cytoplasm"/>
    <property type="evidence" value="ECO:0007669"/>
    <property type="project" value="UniProtKB-SubCell"/>
</dbReference>
<comment type="subcellular location">
    <subcellularLocation>
        <location evidence="1 9">Cytoplasm</location>
    </subcellularLocation>
</comment>
<dbReference type="KEGG" id="ccp:CHC_T00000377001"/>
<dbReference type="Gene3D" id="3.50.80.10">
    <property type="entry name" value="D-tyrosyl-tRNA(Tyr) deacylase"/>
    <property type="match status" value="1"/>
</dbReference>
<dbReference type="GeneID" id="17317987"/>
<evidence type="ECO:0000256" key="9">
    <source>
        <dbReference type="RuleBase" id="RU003470"/>
    </source>
</evidence>
<dbReference type="RefSeq" id="XP_005710270.1">
    <property type="nucleotide sequence ID" value="XM_005710213.1"/>
</dbReference>
<evidence type="ECO:0000256" key="6">
    <source>
        <dbReference type="ARBA" id="ARBA00022801"/>
    </source>
</evidence>
<evidence type="ECO:0000256" key="1">
    <source>
        <dbReference type="ARBA" id="ARBA00004496"/>
    </source>
</evidence>
<sequence length="166" mass="17939">MRLVVQKVSQAAVTSVAEGAAAETAEIGRGFCALVGFEKDDTISDCQSMSSQLLKLRIFPEAPSETGPGRVYAANLGDVQQDLLLVSQFTLNATLKSGRPSFHRAMGPTNAGPLFEEFIKLCREGLRERGCEVKSGIFGSYMQLHLVNDGPFTICLTCKDGKCSTW</sequence>
<reference evidence="11" key="1">
    <citation type="journal article" date="2013" name="Proc. Natl. Acad. Sci. U.S.A.">
        <title>Genome structure and metabolic features in the red seaweed Chondrus crispus shed light on evolution of the Archaeplastida.</title>
        <authorList>
            <person name="Collen J."/>
            <person name="Porcel B."/>
            <person name="Carre W."/>
            <person name="Ball S.G."/>
            <person name="Chaparro C."/>
            <person name="Tonon T."/>
            <person name="Barbeyron T."/>
            <person name="Michel G."/>
            <person name="Noel B."/>
            <person name="Valentin K."/>
            <person name="Elias M."/>
            <person name="Artiguenave F."/>
            <person name="Arun A."/>
            <person name="Aury J.M."/>
            <person name="Barbosa-Neto J.F."/>
            <person name="Bothwell J.H."/>
            <person name="Bouget F.Y."/>
            <person name="Brillet L."/>
            <person name="Cabello-Hurtado F."/>
            <person name="Capella-Gutierrez S."/>
            <person name="Charrier B."/>
            <person name="Cladiere L."/>
            <person name="Cock J.M."/>
            <person name="Coelho S.M."/>
            <person name="Colleoni C."/>
            <person name="Czjzek M."/>
            <person name="Da Silva C."/>
            <person name="Delage L."/>
            <person name="Denoeud F."/>
            <person name="Deschamps P."/>
            <person name="Dittami S.M."/>
            <person name="Gabaldon T."/>
            <person name="Gachon C.M."/>
            <person name="Groisillier A."/>
            <person name="Herve C."/>
            <person name="Jabbari K."/>
            <person name="Katinka M."/>
            <person name="Kloareg B."/>
            <person name="Kowalczyk N."/>
            <person name="Labadie K."/>
            <person name="Leblanc C."/>
            <person name="Lopez P.J."/>
            <person name="McLachlan D.H."/>
            <person name="Meslet-Cladiere L."/>
            <person name="Moustafa A."/>
            <person name="Nehr Z."/>
            <person name="Nyvall Collen P."/>
            <person name="Panaud O."/>
            <person name="Partensky F."/>
            <person name="Poulain J."/>
            <person name="Rensing S.A."/>
            <person name="Rousvoal S."/>
            <person name="Samson G."/>
            <person name="Symeonidi A."/>
            <person name="Weissenbach J."/>
            <person name="Zambounis A."/>
            <person name="Wincker P."/>
            <person name="Boyen C."/>
        </authorList>
    </citation>
    <scope>NUCLEOTIDE SEQUENCE [LARGE SCALE GENOMIC DNA]</scope>
    <source>
        <strain evidence="11">cv. Stackhouse</strain>
    </source>
</reference>
<comment type="subunit">
    <text evidence="3">Homodimer.</text>
</comment>
<dbReference type="PANTHER" id="PTHR10472:SF1">
    <property type="entry name" value="D-AMINOACYL-TRNA DEACYLASE 2"/>
    <property type="match status" value="1"/>
</dbReference>
<evidence type="ECO:0000256" key="5">
    <source>
        <dbReference type="ARBA" id="ARBA00022490"/>
    </source>
</evidence>
<accession>R7QR91</accession>
<dbReference type="FunFam" id="3.50.80.10:FF:000001">
    <property type="entry name" value="D-aminoacyl-tRNA deacylase"/>
    <property type="match status" value="1"/>
</dbReference>
<evidence type="ECO:0000256" key="2">
    <source>
        <dbReference type="ARBA" id="ARBA00009673"/>
    </source>
</evidence>
<dbReference type="GO" id="GO:0051500">
    <property type="term" value="F:D-tyrosyl-tRNA(Tyr) deacylase activity"/>
    <property type="evidence" value="ECO:0007669"/>
    <property type="project" value="TreeGrafter"/>
</dbReference>
<dbReference type="EMBL" id="HG002095">
    <property type="protein sequence ID" value="CDF39976.1"/>
    <property type="molecule type" value="Genomic_DNA"/>
</dbReference>
<comment type="catalytic activity">
    <reaction evidence="7">
        <text>glycyl-tRNA(Ala) + H2O = tRNA(Ala) + glycine + H(+)</text>
        <dbReference type="Rhea" id="RHEA:53744"/>
        <dbReference type="Rhea" id="RHEA-COMP:9657"/>
        <dbReference type="Rhea" id="RHEA-COMP:13640"/>
        <dbReference type="ChEBI" id="CHEBI:15377"/>
        <dbReference type="ChEBI" id="CHEBI:15378"/>
        <dbReference type="ChEBI" id="CHEBI:57305"/>
        <dbReference type="ChEBI" id="CHEBI:78442"/>
        <dbReference type="ChEBI" id="CHEBI:78522"/>
        <dbReference type="EC" id="3.1.1.96"/>
    </reaction>
</comment>
<keyword evidence="6 9" id="KW-0378">Hydrolase</keyword>
<keyword evidence="11" id="KW-1185">Reference proteome</keyword>
<keyword evidence="9" id="KW-0694">RNA-binding</keyword>
<evidence type="ECO:0000256" key="8">
    <source>
        <dbReference type="ARBA" id="ARBA00048018"/>
    </source>
</evidence>
<keyword evidence="5 9" id="KW-0963">Cytoplasm</keyword>
<evidence type="ECO:0000313" key="10">
    <source>
        <dbReference type="EMBL" id="CDF39976.1"/>
    </source>
</evidence>
<gene>
    <name evidence="10" type="ORF">CHC_T00000377001</name>
</gene>
<dbReference type="InterPro" id="IPR003732">
    <property type="entry name" value="Daa-tRNA_deacyls_DTD"/>
</dbReference>
<evidence type="ECO:0000256" key="4">
    <source>
        <dbReference type="ARBA" id="ARBA00013056"/>
    </source>
</evidence>
<dbReference type="PANTHER" id="PTHR10472">
    <property type="entry name" value="D-TYROSYL-TRNA TYR DEACYLASE"/>
    <property type="match status" value="1"/>
</dbReference>
<dbReference type="GO" id="GO:0106026">
    <property type="term" value="F:Gly-tRNA(Ala) deacylase activity"/>
    <property type="evidence" value="ECO:0007669"/>
    <property type="project" value="RHEA"/>
</dbReference>
<comment type="similarity">
    <text evidence="2 9">Belongs to the DTD family.</text>
</comment>
<dbReference type="PhylomeDB" id="R7QR91"/>
<evidence type="ECO:0000313" key="11">
    <source>
        <dbReference type="Proteomes" id="UP000012073"/>
    </source>
</evidence>
<dbReference type="OrthoDB" id="275783at2759"/>
<proteinExistence type="inferred from homology"/>
<comment type="catalytic activity">
    <reaction evidence="8">
        <text>a D-aminoacyl-tRNA + H2O = a tRNA + a D-alpha-amino acid + H(+)</text>
        <dbReference type="Rhea" id="RHEA:13953"/>
        <dbReference type="Rhea" id="RHEA-COMP:10123"/>
        <dbReference type="Rhea" id="RHEA-COMP:10124"/>
        <dbReference type="ChEBI" id="CHEBI:15377"/>
        <dbReference type="ChEBI" id="CHEBI:15378"/>
        <dbReference type="ChEBI" id="CHEBI:59871"/>
        <dbReference type="ChEBI" id="CHEBI:78442"/>
        <dbReference type="ChEBI" id="CHEBI:79333"/>
        <dbReference type="EC" id="3.1.1.96"/>
    </reaction>
</comment>
<dbReference type="AlphaFoldDB" id="R7QR91"/>
<dbReference type="NCBIfam" id="TIGR00256">
    <property type="entry name" value="D-aminoacyl-tRNA deacylase"/>
    <property type="match status" value="1"/>
</dbReference>
<dbReference type="Proteomes" id="UP000012073">
    <property type="component" value="Unassembled WGS sequence"/>
</dbReference>
<dbReference type="GO" id="GO:0000049">
    <property type="term" value="F:tRNA binding"/>
    <property type="evidence" value="ECO:0007669"/>
    <property type="project" value="UniProtKB-KW"/>
</dbReference>
<dbReference type="Gramene" id="CDF39976">
    <property type="protein sequence ID" value="CDF39976"/>
    <property type="gene ID" value="CHC_T00000377001"/>
</dbReference>
<dbReference type="OMA" id="VFGADMK"/>
<dbReference type="EC" id="3.1.1.96" evidence="4 9"/>